<reference evidence="1" key="1">
    <citation type="journal article" date="2015" name="Nature">
        <title>Complex archaea that bridge the gap between prokaryotes and eukaryotes.</title>
        <authorList>
            <person name="Spang A."/>
            <person name="Saw J.H."/>
            <person name="Jorgensen S.L."/>
            <person name="Zaremba-Niedzwiedzka K."/>
            <person name="Martijn J."/>
            <person name="Lind A.E."/>
            <person name="van Eijk R."/>
            <person name="Schleper C."/>
            <person name="Guy L."/>
            <person name="Ettema T.J."/>
        </authorList>
    </citation>
    <scope>NUCLEOTIDE SEQUENCE</scope>
</reference>
<sequence length="58" mass="6786">MLCSQYPPKKVKNPCEGIAVKLLKIRNQPNVFYLICNACCEKMMRLAFVREQLRKAKK</sequence>
<gene>
    <name evidence="1" type="ORF">LCGC14_1717730</name>
</gene>
<dbReference type="AlphaFoldDB" id="A0A0F9HD35"/>
<dbReference type="EMBL" id="LAZR01015411">
    <property type="protein sequence ID" value="KKM13291.1"/>
    <property type="molecule type" value="Genomic_DNA"/>
</dbReference>
<protein>
    <submittedName>
        <fullName evidence="1">Uncharacterized protein</fullName>
    </submittedName>
</protein>
<evidence type="ECO:0000313" key="1">
    <source>
        <dbReference type="EMBL" id="KKM13291.1"/>
    </source>
</evidence>
<name>A0A0F9HD35_9ZZZZ</name>
<proteinExistence type="predicted"/>
<organism evidence="1">
    <name type="scientific">marine sediment metagenome</name>
    <dbReference type="NCBI Taxonomy" id="412755"/>
    <lineage>
        <taxon>unclassified sequences</taxon>
        <taxon>metagenomes</taxon>
        <taxon>ecological metagenomes</taxon>
    </lineage>
</organism>
<accession>A0A0F9HD35</accession>
<comment type="caution">
    <text evidence="1">The sequence shown here is derived from an EMBL/GenBank/DDBJ whole genome shotgun (WGS) entry which is preliminary data.</text>
</comment>